<feature type="domain" description="DUF4440" evidence="2">
    <location>
        <begin position="30"/>
        <end position="146"/>
    </location>
</feature>
<keyword evidence="1" id="KW-0732">Signal</keyword>
<proteinExistence type="predicted"/>
<reference evidence="3 4" key="1">
    <citation type="submission" date="2017-02" db="EMBL/GenBank/DDBJ databases">
        <authorList>
            <person name="Peterson S.W."/>
        </authorList>
    </citation>
    <scope>NUCLEOTIDE SEQUENCE [LARGE SCALE GENOMIC DNA]</scope>
    <source>
        <strain evidence="3 4">P15</strain>
    </source>
</reference>
<gene>
    <name evidence="3" type="ORF">SAMN06296058_0321</name>
</gene>
<feature type="signal peptide" evidence="1">
    <location>
        <begin position="1"/>
        <end position="20"/>
    </location>
</feature>
<dbReference type="EMBL" id="FUZV01000001">
    <property type="protein sequence ID" value="SKC43825.1"/>
    <property type="molecule type" value="Genomic_DNA"/>
</dbReference>
<dbReference type="Proteomes" id="UP000190341">
    <property type="component" value="Unassembled WGS sequence"/>
</dbReference>
<dbReference type="AlphaFoldDB" id="A0A1T5IXC3"/>
<dbReference type="Pfam" id="PF14534">
    <property type="entry name" value="DUF4440"/>
    <property type="match status" value="1"/>
</dbReference>
<dbReference type="InterPro" id="IPR032710">
    <property type="entry name" value="NTF2-like_dom_sf"/>
</dbReference>
<organism evidence="3 4">
    <name type="scientific">Pseudoxanthomonas indica</name>
    <dbReference type="NCBI Taxonomy" id="428993"/>
    <lineage>
        <taxon>Bacteria</taxon>
        <taxon>Pseudomonadati</taxon>
        <taxon>Pseudomonadota</taxon>
        <taxon>Gammaproteobacteria</taxon>
        <taxon>Lysobacterales</taxon>
        <taxon>Lysobacteraceae</taxon>
        <taxon>Pseudoxanthomonas</taxon>
    </lineage>
</organism>
<accession>A0A1T5IXC3</accession>
<evidence type="ECO:0000259" key="2">
    <source>
        <dbReference type="Pfam" id="PF14534"/>
    </source>
</evidence>
<protein>
    <recommendedName>
        <fullName evidence="2">DUF4440 domain-containing protein</fullName>
    </recommendedName>
</protein>
<evidence type="ECO:0000313" key="3">
    <source>
        <dbReference type="EMBL" id="SKC43825.1"/>
    </source>
</evidence>
<sequence>MALARYAFTLLALAALPAHAATPAEEGEQIRSADAQFWRAYNACDTAAMDPLISQDVEFYHDKGGLTLGRKALVDSIRNNLCSNPDFHLRRELVEGSLEFHHLNGGYGLLSGTHRFYVLETGKPERLDGQARFTTLFKLKDGAWQMHRVLSYDHGPAQ</sequence>
<dbReference type="Gene3D" id="3.10.450.50">
    <property type="match status" value="1"/>
</dbReference>
<evidence type="ECO:0000313" key="4">
    <source>
        <dbReference type="Proteomes" id="UP000190341"/>
    </source>
</evidence>
<dbReference type="RefSeq" id="WP_079722737.1">
    <property type="nucleotide sequence ID" value="NZ_BMCL01000003.1"/>
</dbReference>
<keyword evidence="4" id="KW-1185">Reference proteome</keyword>
<dbReference type="OrthoDB" id="119951at2"/>
<evidence type="ECO:0000256" key="1">
    <source>
        <dbReference type="SAM" id="SignalP"/>
    </source>
</evidence>
<dbReference type="STRING" id="428993.SAMN06296058_0321"/>
<name>A0A1T5IXC3_9GAMM</name>
<dbReference type="SUPFAM" id="SSF54427">
    <property type="entry name" value="NTF2-like"/>
    <property type="match status" value="1"/>
</dbReference>
<dbReference type="InterPro" id="IPR027843">
    <property type="entry name" value="DUF4440"/>
</dbReference>
<feature type="chain" id="PRO_5012843600" description="DUF4440 domain-containing protein" evidence="1">
    <location>
        <begin position="21"/>
        <end position="158"/>
    </location>
</feature>